<evidence type="ECO:0000313" key="1">
    <source>
        <dbReference type="EMBL" id="HER42947.1"/>
    </source>
</evidence>
<dbReference type="Pfam" id="PF19027">
    <property type="entry name" value="DUF5752"/>
    <property type="match status" value="1"/>
</dbReference>
<sequence length="225" mass="25947">MDTTDTGHASFEIKDCALAAIATGIRAQNLKELRNIVRDIDSGCIYYHFWSGLLKARFDDPEYYNDFASWARHALHDKVLAERLGTIDPARLPDLEELRLAIVDILEARMDEIETISWTRPDAEFHFITSQIVVFDTRKVIHEPEELAVVVPSMSRSSIFYHFIDARRRTFGNIDDFSSWLYGFEDRYRDLCGLLGNVDPYFGTLTELRQQLAGIFAGRFGERSR</sequence>
<organism evidence="1">
    <name type="scientific">Eiseniibacteriota bacterium</name>
    <dbReference type="NCBI Taxonomy" id="2212470"/>
    <lineage>
        <taxon>Bacteria</taxon>
        <taxon>Candidatus Eiseniibacteriota</taxon>
    </lineage>
</organism>
<protein>
    <submittedName>
        <fullName evidence="1">Uncharacterized protein</fullName>
    </submittedName>
</protein>
<reference evidence="1" key="1">
    <citation type="journal article" date="2020" name="mSystems">
        <title>Genome- and Community-Level Interaction Insights into Carbon Utilization and Element Cycling Functions of Hydrothermarchaeota in Hydrothermal Sediment.</title>
        <authorList>
            <person name="Zhou Z."/>
            <person name="Liu Y."/>
            <person name="Xu W."/>
            <person name="Pan J."/>
            <person name="Luo Z.H."/>
            <person name="Li M."/>
        </authorList>
    </citation>
    <scope>NUCLEOTIDE SEQUENCE [LARGE SCALE GENOMIC DNA]</scope>
    <source>
        <strain evidence="1">SpSt-1233</strain>
    </source>
</reference>
<accession>A0A7V2F2M2</accession>
<dbReference type="InterPro" id="IPR044036">
    <property type="entry name" value="DUF5752"/>
</dbReference>
<dbReference type="EMBL" id="DSEC01000048">
    <property type="protein sequence ID" value="HER42947.1"/>
    <property type="molecule type" value="Genomic_DNA"/>
</dbReference>
<proteinExistence type="predicted"/>
<dbReference type="Proteomes" id="UP000886069">
    <property type="component" value="Unassembled WGS sequence"/>
</dbReference>
<gene>
    <name evidence="1" type="ORF">ENO08_00620</name>
</gene>
<name>A0A7V2F2M2_UNCEI</name>
<comment type="caution">
    <text evidence="1">The sequence shown here is derived from an EMBL/GenBank/DDBJ whole genome shotgun (WGS) entry which is preliminary data.</text>
</comment>
<dbReference type="AlphaFoldDB" id="A0A7V2F2M2"/>